<dbReference type="InterPro" id="IPR056645">
    <property type="entry name" value="DUF7743"/>
</dbReference>
<name>A0A8J4V0U6_9MYCE</name>
<feature type="domain" description="DUF7035" evidence="4">
    <location>
        <begin position="660"/>
        <end position="774"/>
    </location>
</feature>
<dbReference type="Pfam" id="PF25820">
    <property type="entry name" value="DUF7949"/>
    <property type="match status" value="1"/>
</dbReference>
<evidence type="ECO:0008006" key="9">
    <source>
        <dbReference type="Google" id="ProtNLM"/>
    </source>
</evidence>
<organism evidence="7 8">
    <name type="scientific">Polysphondylium violaceum</name>
    <dbReference type="NCBI Taxonomy" id="133409"/>
    <lineage>
        <taxon>Eukaryota</taxon>
        <taxon>Amoebozoa</taxon>
        <taxon>Evosea</taxon>
        <taxon>Eumycetozoa</taxon>
        <taxon>Dictyostelia</taxon>
        <taxon>Dictyosteliales</taxon>
        <taxon>Dictyosteliaceae</taxon>
        <taxon>Polysphondylium</taxon>
    </lineage>
</organism>
<accession>A0A8J4V0U6</accession>
<feature type="compositionally biased region" description="Polar residues" evidence="1">
    <location>
        <begin position="1023"/>
        <end position="1033"/>
    </location>
</feature>
<feature type="domain" description="DUF7949" evidence="6">
    <location>
        <begin position="1037"/>
        <end position="1069"/>
    </location>
</feature>
<evidence type="ECO:0000256" key="2">
    <source>
        <dbReference type="SAM" id="SignalP"/>
    </source>
</evidence>
<dbReference type="InterPro" id="IPR057709">
    <property type="entry name" value="DUF7949"/>
</dbReference>
<comment type="caution">
    <text evidence="7">The sequence shown here is derived from an EMBL/GenBank/DDBJ whole genome shotgun (WGS) entry which is preliminary data.</text>
</comment>
<feature type="domain" description="DUF7034" evidence="3">
    <location>
        <begin position="784"/>
        <end position="903"/>
    </location>
</feature>
<dbReference type="Proteomes" id="UP000695562">
    <property type="component" value="Unassembled WGS sequence"/>
</dbReference>
<dbReference type="PANTHER" id="PTHR31378:SF29">
    <property type="entry name" value="EGF-LIKE DOMAIN-CONTAINING PROTEIN-RELATED"/>
    <property type="match status" value="1"/>
</dbReference>
<feature type="region of interest" description="Disordered" evidence="1">
    <location>
        <begin position="1005"/>
        <end position="1033"/>
    </location>
</feature>
<dbReference type="EMBL" id="AJWJ01000125">
    <property type="protein sequence ID" value="KAF2074863.1"/>
    <property type="molecule type" value="Genomic_DNA"/>
</dbReference>
<evidence type="ECO:0000313" key="7">
    <source>
        <dbReference type="EMBL" id="KAF2074863.1"/>
    </source>
</evidence>
<evidence type="ECO:0000256" key="1">
    <source>
        <dbReference type="SAM" id="MobiDB-lite"/>
    </source>
</evidence>
<evidence type="ECO:0000259" key="6">
    <source>
        <dbReference type="Pfam" id="PF25820"/>
    </source>
</evidence>
<dbReference type="PANTHER" id="PTHR31378">
    <property type="entry name" value="EGF-LIKE DOMAIN-CONTAINING PROTEIN-RELATED-RELATED"/>
    <property type="match status" value="1"/>
</dbReference>
<dbReference type="Pfam" id="PF23033">
    <property type="entry name" value="DUF7034"/>
    <property type="match status" value="1"/>
</dbReference>
<feature type="domain" description="DUF7743" evidence="5">
    <location>
        <begin position="426"/>
        <end position="544"/>
    </location>
</feature>
<feature type="compositionally biased region" description="Low complexity" evidence="1">
    <location>
        <begin position="1010"/>
        <end position="1022"/>
    </location>
</feature>
<dbReference type="InterPro" id="IPR055463">
    <property type="entry name" value="DUF7035"/>
</dbReference>
<reference evidence="7" key="1">
    <citation type="submission" date="2020-01" db="EMBL/GenBank/DDBJ databases">
        <title>Development of genomics and gene disruption for Polysphondylium violaceum indicates a role for the polyketide synthase stlB in stalk morphogenesis.</title>
        <authorList>
            <person name="Narita B."/>
            <person name="Kawabe Y."/>
            <person name="Kin K."/>
            <person name="Saito T."/>
            <person name="Gibbs R."/>
            <person name="Kuspa A."/>
            <person name="Muzny D."/>
            <person name="Queller D."/>
            <person name="Richards S."/>
            <person name="Strassman J."/>
            <person name="Sucgang R."/>
            <person name="Worley K."/>
            <person name="Schaap P."/>
        </authorList>
    </citation>
    <scope>NUCLEOTIDE SEQUENCE</scope>
    <source>
        <strain evidence="7">QSvi11</strain>
    </source>
</reference>
<feature type="non-terminal residue" evidence="7">
    <location>
        <position position="1"/>
    </location>
</feature>
<keyword evidence="8" id="KW-1185">Reference proteome</keyword>
<proteinExistence type="predicted"/>
<feature type="signal peptide" evidence="2">
    <location>
        <begin position="1"/>
        <end position="19"/>
    </location>
</feature>
<evidence type="ECO:0000259" key="5">
    <source>
        <dbReference type="Pfam" id="PF24893"/>
    </source>
</evidence>
<feature type="chain" id="PRO_5035304833" description="EGF-like domain-containing protein" evidence="2">
    <location>
        <begin position="20"/>
        <end position="1137"/>
    </location>
</feature>
<evidence type="ECO:0000259" key="4">
    <source>
        <dbReference type="Pfam" id="PF23034"/>
    </source>
</evidence>
<evidence type="ECO:0000259" key="3">
    <source>
        <dbReference type="Pfam" id="PF23033"/>
    </source>
</evidence>
<gene>
    <name evidence="7" type="ORF">CYY_003818</name>
</gene>
<dbReference type="InterPro" id="IPR055462">
    <property type="entry name" value="DUF7034"/>
</dbReference>
<dbReference type="AlphaFoldDB" id="A0A8J4V0U6"/>
<dbReference type="OrthoDB" id="24183at2759"/>
<keyword evidence="2" id="KW-0732">Signal</keyword>
<dbReference type="Pfam" id="PF24893">
    <property type="entry name" value="DUF7743"/>
    <property type="match status" value="1"/>
</dbReference>
<evidence type="ECO:0000313" key="8">
    <source>
        <dbReference type="Proteomes" id="UP000695562"/>
    </source>
</evidence>
<protein>
    <recommendedName>
        <fullName evidence="9">EGF-like domain-containing protein</fullName>
    </recommendedName>
</protein>
<sequence length="1137" mass="127563">MVHPYKVLLLFFFLGVIHSFTVTKQTNEILNLLGPINGNCSRESSLIISDLVPHELLSYSVQPNFGYSIFVTYENASAKVVSFQTKLPFGPNPIAVSLDIASNVSQTVTLNMLYECTPPPIPIVKNLGFFYPMEMGPVYYYMLKVENTNAGREKIFYAQTNHSNWAAIPSFYSMDIITIRLSNSFASPPVEVSYVEVMVRFSYSNNYDHYVNVEIPLLAGPLQISNLVAQVFNYRSYYYPFIFQATQNLPFKRKLYVIDDPSQTRKAVASPVYGTLLNATYQFVMPVVGSTFNTTLWEIRQLDYGLLANERIFTTTPTYTNYWPLGPSGFEVVLYPEGSGSLAIVSSQRSNITRVESAFFFSYQLDSLNFYYSRDLMDGRYGMTGGNYSQFTFESSIWVSIFDNRPSFYLTVQGPSLPITNPNPYTLDNIPPFLTDLKLITIPGFNRYIIARITVTDDRSGFRYLSGVSNNNLNGNMLISSKDIFRGTGNDGVYETVIENPLFSLNIYSVIDYSSNSYSYGPEFQTTEQDRRLVFSNPPNSYVQQMNPRIFSNVTLASWSHNDIDVSNSSFTTIFRFNATNPDKDLSPFLDLLDFGYQENTRFFGQWNDTIKQYEVPVIIPLRAMSGVVTFKITYFKAFDSGFLNNIFPLSTLRIHSDDADMFGPTLEVTRLIDITDGALTIGWSFKVSDRLNGFHSGHFSVVSERHQNIYEFVFDPAKETNNFTLHFPHENCLSQIFYISNVYLRDNGGYISDYNRAFIDKLDDNSISIDLTCPPLPEDLAPPTLSFMDFQPNAIDVGSKERVVTFTFTIQDTGNGLLLEKLPFVYLSSNNEIAKEKATLLDGSTPFKADYSCSFTVPYGFGYPGYSLVSIYGSVDVNGNYGGFSSQTIKGAGFSYILDTSTFSFDADPLIESNAYFTNNGGKLMIMGKSFGTDNSSVVQIDYNDTSGYSQTSTPSFSTPSTLIINDVKPTNTSFKIQIIKSKNALIFYSNEFWVHPFIQPGFPPQRESSSSSSSSVSSSSTTNSEEIPTQAPNQCLNNCGGPSQGYCSATGCICHSPWMGIDCKSKVIIIPTPSINNTTPSTNVTVPTDNSEKSTLTGLISIVELRELDKNYQLVYKYPFTQWIWSDISTDNEPV</sequence>
<dbReference type="Pfam" id="PF23034">
    <property type="entry name" value="DUF7035"/>
    <property type="match status" value="1"/>
</dbReference>